<evidence type="ECO:0000256" key="1">
    <source>
        <dbReference type="SAM" id="Phobius"/>
    </source>
</evidence>
<dbReference type="EMBL" id="SRMF01000001">
    <property type="protein sequence ID" value="TGG95517.1"/>
    <property type="molecule type" value="Genomic_DNA"/>
</dbReference>
<evidence type="ECO:0000313" key="4">
    <source>
        <dbReference type="Proteomes" id="UP000297475"/>
    </source>
</evidence>
<reference evidence="3 4" key="1">
    <citation type="submission" date="2019-04" db="EMBL/GenBank/DDBJ databases">
        <title>Natronospirillum operosus gen. nov., sp. nov., a haloalkaliphilic satellite isolated from decaying biomass of laboratory culture of cyanobacterium Geitlerinema sp. and proposal of Natronospirillaceae fam. nov. and Saccharospirillaceae fam. nov.</title>
        <authorList>
            <person name="Kevbrin V."/>
            <person name="Boltyanskaya Y."/>
            <person name="Koziaeva V."/>
            <person name="Grouzdev D.S."/>
            <person name="Park M."/>
            <person name="Cho J."/>
        </authorList>
    </citation>
    <scope>NUCLEOTIDE SEQUENCE [LARGE SCALE GENOMIC DNA]</scope>
    <source>
        <strain evidence="3 4">G-116</strain>
    </source>
</reference>
<feature type="transmembrane region" description="Helical" evidence="1">
    <location>
        <begin position="175"/>
        <end position="194"/>
    </location>
</feature>
<dbReference type="Proteomes" id="UP000297475">
    <property type="component" value="Unassembled WGS sequence"/>
</dbReference>
<name>A0A4Z0WHX8_9GAMM</name>
<dbReference type="GO" id="GO:0017004">
    <property type="term" value="P:cytochrome complex assembly"/>
    <property type="evidence" value="ECO:0007669"/>
    <property type="project" value="InterPro"/>
</dbReference>
<feature type="transmembrane region" description="Helical" evidence="1">
    <location>
        <begin position="90"/>
        <end position="110"/>
    </location>
</feature>
<dbReference type="AlphaFoldDB" id="A0A4Z0WHX8"/>
<feature type="transmembrane region" description="Helical" evidence="1">
    <location>
        <begin position="59"/>
        <end position="78"/>
    </location>
</feature>
<keyword evidence="1" id="KW-0472">Membrane</keyword>
<gene>
    <name evidence="3" type="ORF">E4656_03615</name>
</gene>
<keyword evidence="4" id="KW-1185">Reference proteome</keyword>
<sequence>MFELSVLAAILYLLVSLLFWLRERFPAPPWLLHLLLAAAVVSHTLGLQQAVWQSGGLDLGLFKVLSVLGLILAVLVLFNQLQRGAVNLGAWLLPVCAATAVLGVAVSGQYEIRSLSFSLTVHVLFALLAYAMFTVTLVYALVVKAQERALKHHHLSTLVKRLPPLQSMERTQFKLAWVAFILLTLAMIIGYVALESFLGQQVAHKTLLTALAWGLFAGLFIGHHVWGWRAVMTLRGLLAGYFLLSLGFIGPKVVLEFILGNGV</sequence>
<dbReference type="Pfam" id="PF01578">
    <property type="entry name" value="Cytochrom_C_asm"/>
    <property type="match status" value="1"/>
</dbReference>
<organism evidence="3 4">
    <name type="scientific">Natronospirillum operosum</name>
    <dbReference type="NCBI Taxonomy" id="2759953"/>
    <lineage>
        <taxon>Bacteria</taxon>
        <taxon>Pseudomonadati</taxon>
        <taxon>Pseudomonadota</taxon>
        <taxon>Gammaproteobacteria</taxon>
        <taxon>Oceanospirillales</taxon>
        <taxon>Natronospirillaceae</taxon>
        <taxon>Natronospirillum</taxon>
    </lineage>
</organism>
<protein>
    <recommendedName>
        <fullName evidence="2">Cytochrome c assembly protein domain-containing protein</fullName>
    </recommendedName>
</protein>
<keyword evidence="1" id="KW-0812">Transmembrane</keyword>
<dbReference type="InterPro" id="IPR052372">
    <property type="entry name" value="YpjD/HemX"/>
</dbReference>
<feature type="domain" description="Cytochrome c assembly protein" evidence="2">
    <location>
        <begin position="61"/>
        <end position="258"/>
    </location>
</feature>
<accession>A0A4Z0WHX8</accession>
<dbReference type="OrthoDB" id="9780793at2"/>
<proteinExistence type="predicted"/>
<dbReference type="PANTHER" id="PTHR38034">
    <property type="entry name" value="INNER MEMBRANE PROTEIN YPJD"/>
    <property type="match status" value="1"/>
</dbReference>
<feature type="transmembrane region" description="Helical" evidence="1">
    <location>
        <begin position="30"/>
        <end position="47"/>
    </location>
</feature>
<feature type="transmembrane region" description="Helical" evidence="1">
    <location>
        <begin position="6"/>
        <end position="23"/>
    </location>
</feature>
<comment type="caution">
    <text evidence="3">The sequence shown here is derived from an EMBL/GenBank/DDBJ whole genome shotgun (WGS) entry which is preliminary data.</text>
</comment>
<feature type="transmembrane region" description="Helical" evidence="1">
    <location>
        <begin position="122"/>
        <end position="142"/>
    </location>
</feature>
<evidence type="ECO:0000313" key="3">
    <source>
        <dbReference type="EMBL" id="TGG95517.1"/>
    </source>
</evidence>
<feature type="transmembrane region" description="Helical" evidence="1">
    <location>
        <begin position="238"/>
        <end position="259"/>
    </location>
</feature>
<dbReference type="InterPro" id="IPR002541">
    <property type="entry name" value="Cyt_c_assembly"/>
</dbReference>
<dbReference type="GO" id="GO:0020037">
    <property type="term" value="F:heme binding"/>
    <property type="evidence" value="ECO:0007669"/>
    <property type="project" value="InterPro"/>
</dbReference>
<keyword evidence="1" id="KW-1133">Transmembrane helix</keyword>
<feature type="transmembrane region" description="Helical" evidence="1">
    <location>
        <begin position="206"/>
        <end position="226"/>
    </location>
</feature>
<dbReference type="PANTHER" id="PTHR38034:SF1">
    <property type="entry name" value="INNER MEMBRANE PROTEIN YPJD"/>
    <property type="match status" value="1"/>
</dbReference>
<evidence type="ECO:0000259" key="2">
    <source>
        <dbReference type="Pfam" id="PF01578"/>
    </source>
</evidence>